<protein>
    <submittedName>
        <fullName evidence="5">Site-specific integrase</fullName>
    </submittedName>
</protein>
<dbReference type="Proteomes" id="UP000660801">
    <property type="component" value="Unassembled WGS sequence"/>
</dbReference>
<keyword evidence="6" id="KW-1185">Reference proteome</keyword>
<dbReference type="PANTHER" id="PTHR30349">
    <property type="entry name" value="PHAGE INTEGRASE-RELATED"/>
    <property type="match status" value="1"/>
</dbReference>
<reference evidence="5" key="2">
    <citation type="submission" date="2020-09" db="EMBL/GenBank/DDBJ databases">
        <authorList>
            <person name="Sun Q."/>
            <person name="Zhou Y."/>
        </authorList>
    </citation>
    <scope>NUCLEOTIDE SEQUENCE</scope>
    <source>
        <strain evidence="5">CGMCC 1.15533</strain>
    </source>
</reference>
<dbReference type="InterPro" id="IPR002104">
    <property type="entry name" value="Integrase_catalytic"/>
</dbReference>
<dbReference type="CDD" id="cd01189">
    <property type="entry name" value="INT_ICEBs1_C_like"/>
    <property type="match status" value="1"/>
</dbReference>
<dbReference type="GO" id="GO:0015074">
    <property type="term" value="P:DNA integration"/>
    <property type="evidence" value="ECO:0007669"/>
    <property type="project" value="InterPro"/>
</dbReference>
<dbReference type="Gene3D" id="1.10.443.10">
    <property type="entry name" value="Intergrase catalytic core"/>
    <property type="match status" value="1"/>
</dbReference>
<dbReference type="AlphaFoldDB" id="A0A917AAG6"/>
<dbReference type="PROSITE" id="PS51898">
    <property type="entry name" value="TYR_RECOMBINASE"/>
    <property type="match status" value="1"/>
</dbReference>
<reference evidence="5" key="1">
    <citation type="journal article" date="2014" name="Int. J. Syst. Evol. Microbiol.">
        <title>Complete genome sequence of Corynebacterium casei LMG S-19264T (=DSM 44701T), isolated from a smear-ripened cheese.</title>
        <authorList>
            <consortium name="US DOE Joint Genome Institute (JGI-PGF)"/>
            <person name="Walter F."/>
            <person name="Albersmeier A."/>
            <person name="Kalinowski J."/>
            <person name="Ruckert C."/>
        </authorList>
    </citation>
    <scope>NUCLEOTIDE SEQUENCE</scope>
    <source>
        <strain evidence="5">CGMCC 1.15533</strain>
    </source>
</reference>
<name>A0A917AAG6_9STRE</name>
<dbReference type="InterPro" id="IPR011010">
    <property type="entry name" value="DNA_brk_join_enz"/>
</dbReference>
<dbReference type="Gene3D" id="1.10.150.130">
    <property type="match status" value="1"/>
</dbReference>
<comment type="caution">
    <text evidence="5">The sequence shown here is derived from an EMBL/GenBank/DDBJ whole genome shotgun (WGS) entry which is preliminary data.</text>
</comment>
<dbReference type="Pfam" id="PF00589">
    <property type="entry name" value="Phage_integrase"/>
    <property type="match status" value="1"/>
</dbReference>
<gene>
    <name evidence="5" type="ORF">GCM10011510_19040</name>
</gene>
<dbReference type="InterPro" id="IPR050090">
    <property type="entry name" value="Tyrosine_recombinase_XerCD"/>
</dbReference>
<accession>A0A917AAG6</accession>
<dbReference type="GO" id="GO:0003677">
    <property type="term" value="F:DNA binding"/>
    <property type="evidence" value="ECO:0007669"/>
    <property type="project" value="UniProtKB-KW"/>
</dbReference>
<keyword evidence="3" id="KW-0233">DNA recombination</keyword>
<evidence type="ECO:0000259" key="4">
    <source>
        <dbReference type="PROSITE" id="PS51898"/>
    </source>
</evidence>
<organism evidence="5 6">
    <name type="scientific">Streptococcus himalayensis</name>
    <dbReference type="NCBI Taxonomy" id="1888195"/>
    <lineage>
        <taxon>Bacteria</taxon>
        <taxon>Bacillati</taxon>
        <taxon>Bacillota</taxon>
        <taxon>Bacilli</taxon>
        <taxon>Lactobacillales</taxon>
        <taxon>Streptococcaceae</taxon>
        <taxon>Streptococcus</taxon>
    </lineage>
</organism>
<feature type="domain" description="Tyr recombinase" evidence="4">
    <location>
        <begin position="126"/>
        <end position="329"/>
    </location>
</feature>
<sequence>MEATQIELELLQGNTIDSSVSLYQLWKSWYHLQIKPLKKSDGTINHHLHRGKLISEYFNDKPVIEIKASDYQEFINNYAKRVGKDTVRRLNAEVRKVVRFAKRDKLSITDFTDGVIITGKSSRKIKEQKAITSTKDYHKLLAALKSNIEKQFNSIDYLLYVQLKTGLRFGEVLGLTWDCIHYDTKEIYTYRRYDPRRQEWRPPKTDTSVRHIPIDLETLELLKKLKQLQIREQRDSNIKNLNDFVFYNLFEGVPSNHSVNKHLRELLNHLQITPYDLSSTGIRHTYASIMLAYDIDIWVIATNMGHKDITQITKTYGHLIKEKAEKENNRIRELLAS</sequence>
<proteinExistence type="inferred from homology"/>
<dbReference type="InterPro" id="IPR010998">
    <property type="entry name" value="Integrase_recombinase_N"/>
</dbReference>
<evidence type="ECO:0000313" key="5">
    <source>
        <dbReference type="EMBL" id="GGE37852.1"/>
    </source>
</evidence>
<dbReference type="EMBL" id="BMJN01000052">
    <property type="protein sequence ID" value="GGE37852.1"/>
    <property type="molecule type" value="Genomic_DNA"/>
</dbReference>
<dbReference type="GO" id="GO:0006310">
    <property type="term" value="P:DNA recombination"/>
    <property type="evidence" value="ECO:0007669"/>
    <property type="project" value="UniProtKB-KW"/>
</dbReference>
<keyword evidence="2" id="KW-0238">DNA-binding</keyword>
<evidence type="ECO:0000313" key="6">
    <source>
        <dbReference type="Proteomes" id="UP000660801"/>
    </source>
</evidence>
<dbReference type="InterPro" id="IPR013762">
    <property type="entry name" value="Integrase-like_cat_sf"/>
</dbReference>
<dbReference type="PANTHER" id="PTHR30349:SF64">
    <property type="entry name" value="PROPHAGE INTEGRASE INTD-RELATED"/>
    <property type="match status" value="1"/>
</dbReference>
<comment type="similarity">
    <text evidence="1">Belongs to the 'phage' integrase family.</text>
</comment>
<evidence type="ECO:0000256" key="1">
    <source>
        <dbReference type="ARBA" id="ARBA00008857"/>
    </source>
</evidence>
<dbReference type="SUPFAM" id="SSF56349">
    <property type="entry name" value="DNA breaking-rejoining enzymes"/>
    <property type="match status" value="1"/>
</dbReference>
<evidence type="ECO:0000256" key="3">
    <source>
        <dbReference type="ARBA" id="ARBA00023172"/>
    </source>
</evidence>
<evidence type="ECO:0000256" key="2">
    <source>
        <dbReference type="ARBA" id="ARBA00023125"/>
    </source>
</evidence>